<dbReference type="AlphaFoldDB" id="A0AAJ0FI50"/>
<organism evidence="1 2">
    <name type="scientific">Phialemonium atrogriseum</name>
    <dbReference type="NCBI Taxonomy" id="1093897"/>
    <lineage>
        <taxon>Eukaryota</taxon>
        <taxon>Fungi</taxon>
        <taxon>Dikarya</taxon>
        <taxon>Ascomycota</taxon>
        <taxon>Pezizomycotina</taxon>
        <taxon>Sordariomycetes</taxon>
        <taxon>Sordariomycetidae</taxon>
        <taxon>Cephalothecales</taxon>
        <taxon>Cephalothecaceae</taxon>
        <taxon>Phialemonium</taxon>
    </lineage>
</organism>
<dbReference type="InterPro" id="IPR021838">
    <property type="entry name" value="DUF3431"/>
</dbReference>
<dbReference type="EMBL" id="MU839032">
    <property type="protein sequence ID" value="KAK1762914.1"/>
    <property type="molecule type" value="Genomic_DNA"/>
</dbReference>
<dbReference type="Proteomes" id="UP001244011">
    <property type="component" value="Unassembled WGS sequence"/>
</dbReference>
<dbReference type="PANTHER" id="PTHR37490">
    <property type="entry name" value="EXPRESSED PROTEIN"/>
    <property type="match status" value="1"/>
</dbReference>
<accession>A0AAJ0FI50</accession>
<keyword evidence="2" id="KW-1185">Reference proteome</keyword>
<proteinExistence type="predicted"/>
<dbReference type="GeneID" id="85308182"/>
<evidence type="ECO:0000313" key="2">
    <source>
        <dbReference type="Proteomes" id="UP001244011"/>
    </source>
</evidence>
<evidence type="ECO:0008006" key="3">
    <source>
        <dbReference type="Google" id="ProtNLM"/>
    </source>
</evidence>
<dbReference type="RefSeq" id="XP_060279127.1">
    <property type="nucleotide sequence ID" value="XM_060424995.1"/>
</dbReference>
<sequence length="320" mass="36719">MAFGFRRGPKLSAIPVILLLFLGGVWWLTSHPFPSFQLSTPRSKGPPAVEIVVASMKHEDTRWIPRYIAEWPRQVYVVDDPHSPLTVPVNKGREAMVYLTHLIDNYDHLADTTIFIHASRFQWHNDDPDYDALPTLRHLNMSFVQEAGYTNLRCVWVLGCPVEIRPFDDELRVDQLPDGTKLATKHIFKQAFHELLPDIDVPVAVGVTCCSQFAVTKETVQRRPRADYVRFRQWLIETSLVDDLSGRVLEYSWHIIFGKPAVHCPRAQDCYCNMWGLCDLTCVDRECTGRYTLPSSATLPNGWPRIGWEGEQREYSSPIP</sequence>
<reference evidence="1" key="1">
    <citation type="submission" date="2023-06" db="EMBL/GenBank/DDBJ databases">
        <title>Genome-scale phylogeny and comparative genomics of the fungal order Sordariales.</title>
        <authorList>
            <consortium name="Lawrence Berkeley National Laboratory"/>
            <person name="Hensen N."/>
            <person name="Bonometti L."/>
            <person name="Westerberg I."/>
            <person name="Brannstrom I.O."/>
            <person name="Guillou S."/>
            <person name="Cros-Aarteil S."/>
            <person name="Calhoun S."/>
            <person name="Haridas S."/>
            <person name="Kuo A."/>
            <person name="Mondo S."/>
            <person name="Pangilinan J."/>
            <person name="Riley R."/>
            <person name="Labutti K."/>
            <person name="Andreopoulos B."/>
            <person name="Lipzen A."/>
            <person name="Chen C."/>
            <person name="Yanf M."/>
            <person name="Daum C."/>
            <person name="Ng V."/>
            <person name="Clum A."/>
            <person name="Steindorff A."/>
            <person name="Ohm R."/>
            <person name="Martin F."/>
            <person name="Silar P."/>
            <person name="Natvig D."/>
            <person name="Lalanne C."/>
            <person name="Gautier V."/>
            <person name="Ament-Velasquez S.L."/>
            <person name="Kruys A."/>
            <person name="Hutchinson M.I."/>
            <person name="Powell A.J."/>
            <person name="Barry K."/>
            <person name="Miller A.N."/>
            <person name="Grigoriev I.V."/>
            <person name="Debuchy R."/>
            <person name="Gladieux P."/>
            <person name="Thoren M.H."/>
            <person name="Johannesson H."/>
        </authorList>
    </citation>
    <scope>NUCLEOTIDE SEQUENCE</scope>
    <source>
        <strain evidence="1">8032-3</strain>
    </source>
</reference>
<dbReference type="PANTHER" id="PTHR37490:SF3">
    <property type="entry name" value="DUF3431 DOMAIN CONTAINING PROTEIN"/>
    <property type="match status" value="1"/>
</dbReference>
<protein>
    <recommendedName>
        <fullName evidence="3">DUF3431 domain containing protein</fullName>
    </recommendedName>
</protein>
<gene>
    <name evidence="1" type="ORF">QBC33DRAFT_460525</name>
</gene>
<dbReference type="Pfam" id="PF11913">
    <property type="entry name" value="DUF3431"/>
    <property type="match status" value="1"/>
</dbReference>
<evidence type="ECO:0000313" key="1">
    <source>
        <dbReference type="EMBL" id="KAK1762914.1"/>
    </source>
</evidence>
<comment type="caution">
    <text evidence="1">The sequence shown here is derived from an EMBL/GenBank/DDBJ whole genome shotgun (WGS) entry which is preliminary data.</text>
</comment>
<name>A0AAJ0FI50_9PEZI</name>